<evidence type="ECO:0000313" key="3">
    <source>
        <dbReference type="Proteomes" id="UP000001055"/>
    </source>
</evidence>
<feature type="region of interest" description="Disordered" evidence="1">
    <location>
        <begin position="59"/>
        <end position="89"/>
    </location>
</feature>
<dbReference type="GeneID" id="5971268"/>
<gene>
    <name evidence="2" type="ORF">SNOG_03860</name>
</gene>
<evidence type="ECO:0000313" key="2">
    <source>
        <dbReference type="EMBL" id="EAT89065.1"/>
    </source>
</evidence>
<accession>Q0UWK4</accession>
<feature type="compositionally biased region" description="Basic residues" evidence="1">
    <location>
        <begin position="75"/>
        <end position="89"/>
    </location>
</feature>
<reference evidence="3" key="1">
    <citation type="journal article" date="2007" name="Plant Cell">
        <title>Dothideomycete-plant interactions illuminated by genome sequencing and EST analysis of the wheat pathogen Stagonospora nodorum.</title>
        <authorList>
            <person name="Hane J.K."/>
            <person name="Lowe R.G."/>
            <person name="Solomon P.S."/>
            <person name="Tan K.C."/>
            <person name="Schoch C.L."/>
            <person name="Spatafora J.W."/>
            <person name="Crous P.W."/>
            <person name="Kodira C."/>
            <person name="Birren B.W."/>
            <person name="Galagan J.E."/>
            <person name="Torriani S.F."/>
            <person name="McDonald B.A."/>
            <person name="Oliver R.P."/>
        </authorList>
    </citation>
    <scope>NUCLEOTIDE SEQUENCE [LARGE SCALE GENOMIC DNA]</scope>
    <source>
        <strain evidence="3">SN15 / ATCC MYA-4574 / FGSC 10173</strain>
    </source>
</reference>
<name>Q0UWK4_PHANO</name>
<organism evidence="2 3">
    <name type="scientific">Phaeosphaeria nodorum (strain SN15 / ATCC MYA-4574 / FGSC 10173)</name>
    <name type="common">Glume blotch fungus</name>
    <name type="synonym">Parastagonospora nodorum</name>
    <dbReference type="NCBI Taxonomy" id="321614"/>
    <lineage>
        <taxon>Eukaryota</taxon>
        <taxon>Fungi</taxon>
        <taxon>Dikarya</taxon>
        <taxon>Ascomycota</taxon>
        <taxon>Pezizomycotina</taxon>
        <taxon>Dothideomycetes</taxon>
        <taxon>Pleosporomycetidae</taxon>
        <taxon>Pleosporales</taxon>
        <taxon>Pleosporineae</taxon>
        <taxon>Phaeosphaeriaceae</taxon>
        <taxon>Parastagonospora</taxon>
    </lineage>
</organism>
<proteinExistence type="predicted"/>
<feature type="compositionally biased region" description="Low complexity" evidence="1">
    <location>
        <begin position="59"/>
        <end position="74"/>
    </location>
</feature>
<sequence>MLVQQSLRLHVEVCLLPLQVCFIYKHGFIAEFSNTNSIARIQPTKHVAKTSVVLSSSAADVPAPAPSSTSAVKPKACKKRRRKRSQGMI</sequence>
<protein>
    <submittedName>
        <fullName evidence="2">Uncharacterized protein</fullName>
    </submittedName>
</protein>
<dbReference type="EMBL" id="CH445329">
    <property type="protein sequence ID" value="EAT89065.1"/>
    <property type="molecule type" value="Genomic_DNA"/>
</dbReference>
<dbReference type="AlphaFoldDB" id="Q0UWK4"/>
<dbReference type="Proteomes" id="UP000001055">
    <property type="component" value="Unassembled WGS sequence"/>
</dbReference>
<evidence type="ECO:0000256" key="1">
    <source>
        <dbReference type="SAM" id="MobiDB-lite"/>
    </source>
</evidence>
<dbReference type="KEGG" id="pno:SNOG_03860"/>
<dbReference type="RefSeq" id="XP_001794405.1">
    <property type="nucleotide sequence ID" value="XM_001794353.1"/>
</dbReference>
<dbReference type="InParanoid" id="Q0UWK4"/>